<dbReference type="EMBL" id="QMIF01000016">
    <property type="protein sequence ID" value="TVM31411.1"/>
    <property type="molecule type" value="Genomic_DNA"/>
</dbReference>
<organism evidence="2 3">
    <name type="scientific">Oceanidesulfovibrio marinus</name>
    <dbReference type="NCBI Taxonomy" id="370038"/>
    <lineage>
        <taxon>Bacteria</taxon>
        <taxon>Pseudomonadati</taxon>
        <taxon>Thermodesulfobacteriota</taxon>
        <taxon>Desulfovibrionia</taxon>
        <taxon>Desulfovibrionales</taxon>
        <taxon>Desulfovibrionaceae</taxon>
        <taxon>Oceanidesulfovibrio</taxon>
    </lineage>
</organism>
<dbReference type="AlphaFoldDB" id="A0A6P1ZCA2"/>
<sequence>MVQELSAALSRTVALCAAVLPVMLLGCLAGSILTSSRAGQRCGALCAPVARLAGLDRYGSTYLALCFLNFNAANAYLASLIRAGRVRKSGLLGVYLAGWLPASCHYYVFYFAPILLPALGVGTAGLVLALYVAASLAIFAAGAALNRAQGSMGSGSDNPAGQQAVDWPAWPGWRSVLRQGGRQFAGIAAVFASCILVVELVIASPPARALLDMIQPAIAWTGAPPASALVVAAALPSAMGGFAVAIACLGDSLLSLAQLPVVLMAAALGHAVFSAFTHFLPANVAIFGPTAGARLTFTSLCVRLPCLILALVAAWLLTAMPAISG</sequence>
<feature type="transmembrane region" description="Helical" evidence="1">
    <location>
        <begin position="184"/>
        <end position="206"/>
    </location>
</feature>
<dbReference type="RefSeq" id="WP_144306911.1">
    <property type="nucleotide sequence ID" value="NZ_QMIF01000016.1"/>
</dbReference>
<dbReference type="PANTHER" id="PTHR38139:SF1">
    <property type="entry name" value="NUCLEOSIDE TRANSPORTER_FEOB GTPASE GATE DOMAIN-CONTAINING PROTEIN"/>
    <property type="match status" value="1"/>
</dbReference>
<comment type="caution">
    <text evidence="2">The sequence shown here is derived from an EMBL/GenBank/DDBJ whole genome shotgun (WGS) entry which is preliminary data.</text>
</comment>
<evidence type="ECO:0008006" key="4">
    <source>
        <dbReference type="Google" id="ProtNLM"/>
    </source>
</evidence>
<dbReference type="PANTHER" id="PTHR38139">
    <property type="entry name" value="GATE DOMAIN-CONTAINING PROTEIN"/>
    <property type="match status" value="1"/>
</dbReference>
<feature type="transmembrane region" description="Helical" evidence="1">
    <location>
        <begin position="93"/>
        <end position="112"/>
    </location>
</feature>
<feature type="transmembrane region" description="Helical" evidence="1">
    <location>
        <begin position="302"/>
        <end position="323"/>
    </location>
</feature>
<dbReference type="InterPro" id="IPR038880">
    <property type="entry name" value="MJ0871-like"/>
</dbReference>
<keyword evidence="1" id="KW-0472">Membrane</keyword>
<keyword evidence="1" id="KW-0812">Transmembrane</keyword>
<protein>
    <recommendedName>
        <fullName evidence="4">Nucleoside recognition protein</fullName>
    </recommendedName>
</protein>
<feature type="transmembrane region" description="Helical" evidence="1">
    <location>
        <begin position="62"/>
        <end position="81"/>
    </location>
</feature>
<evidence type="ECO:0000313" key="3">
    <source>
        <dbReference type="Proteomes" id="UP000434052"/>
    </source>
</evidence>
<feature type="transmembrane region" description="Helical" evidence="1">
    <location>
        <begin position="118"/>
        <end position="145"/>
    </location>
</feature>
<accession>A0A6P1ZCA2</accession>
<evidence type="ECO:0000256" key="1">
    <source>
        <dbReference type="SAM" id="Phobius"/>
    </source>
</evidence>
<evidence type="ECO:0000313" key="2">
    <source>
        <dbReference type="EMBL" id="TVM31411.1"/>
    </source>
</evidence>
<keyword evidence="1" id="KW-1133">Transmembrane helix</keyword>
<dbReference type="Proteomes" id="UP000434052">
    <property type="component" value="Unassembled WGS sequence"/>
</dbReference>
<feature type="transmembrane region" description="Helical" evidence="1">
    <location>
        <begin position="261"/>
        <end position="282"/>
    </location>
</feature>
<name>A0A6P1ZCA2_9BACT</name>
<dbReference type="OrthoDB" id="1729861at2"/>
<proteinExistence type="predicted"/>
<reference evidence="2 3" key="1">
    <citation type="submission" date="2018-06" db="EMBL/GenBank/DDBJ databases">
        <title>Complete genome of Desulfovibrio marinus P48SEP.</title>
        <authorList>
            <person name="Crispim J.S."/>
            <person name="Vidigal P.M.P."/>
            <person name="Silva L.C.F."/>
            <person name="Araujo L.C."/>
            <person name="Laguardia C.N."/>
            <person name="Dias R.S."/>
            <person name="Sousa M.P."/>
            <person name="Paula S.O."/>
            <person name="Silva C."/>
        </authorList>
    </citation>
    <scope>NUCLEOTIDE SEQUENCE [LARGE SCALE GENOMIC DNA]</scope>
    <source>
        <strain evidence="2 3">P48SEP</strain>
    </source>
</reference>
<gene>
    <name evidence="2" type="ORF">DQK91_18625</name>
</gene>